<dbReference type="KEGG" id="mpaf:R5R33_06765"/>
<organism evidence="4 5">
    <name type="scientific">Microbulbifer pacificus</name>
    <dbReference type="NCBI Taxonomy" id="407164"/>
    <lineage>
        <taxon>Bacteria</taxon>
        <taxon>Pseudomonadati</taxon>
        <taxon>Pseudomonadota</taxon>
        <taxon>Gammaproteobacteria</taxon>
        <taxon>Cellvibrionales</taxon>
        <taxon>Microbulbiferaceae</taxon>
        <taxon>Microbulbifer</taxon>
    </lineage>
</organism>
<name>A0AAU0N452_9GAMM</name>
<evidence type="ECO:0000256" key="1">
    <source>
        <dbReference type="SAM" id="Coils"/>
    </source>
</evidence>
<reference evidence="4 5" key="1">
    <citation type="submission" date="2023-10" db="EMBL/GenBank/DDBJ databases">
        <title>Description of Microbulbifer bruguierae sp. nov., isolated from the sediments of mangrove plant Bruguiera sexangula and comparative genomic analyses of the genus Microbulbifer.</title>
        <authorList>
            <person name="Long M."/>
        </authorList>
    </citation>
    <scope>NUCLEOTIDE SEQUENCE [LARGE SCALE GENOMIC DNA]</scope>
    <source>
        <strain evidence="4 5">SPO729</strain>
    </source>
</reference>
<proteinExistence type="predicted"/>
<dbReference type="InterPro" id="IPR035616">
    <property type="entry name" value="MvaT_DBD"/>
</dbReference>
<sequence>MFQDYDQIEQQIAEHQARIEELQEQMAKAERKKQGVIAFDKALVNLAAEFEMDEEELYSARGEQIVEWLVGQLSNDDAPDYIRTLKARVARTLKRDAEAPRRSAGRKASAAAKPAEPKLETGHYRNPYTNATIEKKKRNPKQLNQWVAEHGLEKVQSWKI</sequence>
<keyword evidence="1" id="KW-0175">Coiled coil</keyword>
<dbReference type="EMBL" id="CP137555">
    <property type="protein sequence ID" value="WOX06826.1"/>
    <property type="molecule type" value="Genomic_DNA"/>
</dbReference>
<dbReference type="AlphaFoldDB" id="A0AAU0N452"/>
<dbReference type="Pfam" id="PF22055">
    <property type="entry name" value="MvaT_DBD"/>
    <property type="match status" value="1"/>
</dbReference>
<evidence type="ECO:0000313" key="4">
    <source>
        <dbReference type="EMBL" id="WOX06826.1"/>
    </source>
</evidence>
<evidence type="ECO:0000259" key="3">
    <source>
        <dbReference type="Pfam" id="PF22055"/>
    </source>
</evidence>
<keyword evidence="5" id="KW-1185">Reference proteome</keyword>
<evidence type="ECO:0000256" key="2">
    <source>
        <dbReference type="SAM" id="MobiDB-lite"/>
    </source>
</evidence>
<dbReference type="Proteomes" id="UP001302477">
    <property type="component" value="Chromosome"/>
</dbReference>
<evidence type="ECO:0000313" key="5">
    <source>
        <dbReference type="Proteomes" id="UP001302477"/>
    </source>
</evidence>
<feature type="domain" description="MvaT DNA-binding" evidence="3">
    <location>
        <begin position="123"/>
        <end position="158"/>
    </location>
</feature>
<dbReference type="RefSeq" id="WP_318955261.1">
    <property type="nucleotide sequence ID" value="NZ_CP137555.1"/>
</dbReference>
<protein>
    <recommendedName>
        <fullName evidence="3">MvaT DNA-binding domain-containing protein</fullName>
    </recommendedName>
</protein>
<feature type="region of interest" description="Disordered" evidence="2">
    <location>
        <begin position="93"/>
        <end position="140"/>
    </location>
</feature>
<feature type="coiled-coil region" evidence="1">
    <location>
        <begin position="5"/>
        <end position="39"/>
    </location>
</feature>
<accession>A0AAU0N452</accession>
<gene>
    <name evidence="4" type="ORF">R5R33_06765</name>
</gene>